<proteinExistence type="predicted"/>
<dbReference type="KEGG" id="mico:GDR74_14800"/>
<protein>
    <submittedName>
        <fullName evidence="2">Uncharacterized protein</fullName>
    </submittedName>
</protein>
<keyword evidence="3" id="KW-1185">Reference proteome</keyword>
<dbReference type="AlphaFoldDB" id="A0A5P9K651"/>
<feature type="region of interest" description="Disordered" evidence="1">
    <location>
        <begin position="1"/>
        <end position="101"/>
    </location>
</feature>
<feature type="compositionally biased region" description="Pro residues" evidence="1">
    <location>
        <begin position="17"/>
        <end position="26"/>
    </location>
</feature>
<reference evidence="2 3" key="1">
    <citation type="submission" date="2019-10" db="EMBL/GenBank/DDBJ databases">
        <title>Isolation, Identification of Microvirga thermotolerans HR1, a novel thermophilic bacterium and Comparative Genomics of the genus Microvirga.</title>
        <authorList>
            <person name="Li J."/>
            <person name="Zhang W."/>
            <person name="Lin M."/>
            <person name="Wang J."/>
        </authorList>
    </citation>
    <scope>NUCLEOTIDE SEQUENCE [LARGE SCALE GENOMIC DNA]</scope>
    <source>
        <strain evidence="2 3">HR1</strain>
    </source>
</reference>
<dbReference type="Proteomes" id="UP000325614">
    <property type="component" value="Chromosome"/>
</dbReference>
<evidence type="ECO:0000256" key="1">
    <source>
        <dbReference type="SAM" id="MobiDB-lite"/>
    </source>
</evidence>
<evidence type="ECO:0000313" key="2">
    <source>
        <dbReference type="EMBL" id="QFU18164.1"/>
    </source>
</evidence>
<organism evidence="2 3">
    <name type="scientific">Microvirga thermotolerans</name>
    <dbReference type="NCBI Taxonomy" id="2651334"/>
    <lineage>
        <taxon>Bacteria</taxon>
        <taxon>Pseudomonadati</taxon>
        <taxon>Pseudomonadota</taxon>
        <taxon>Alphaproteobacteria</taxon>
        <taxon>Hyphomicrobiales</taxon>
        <taxon>Methylobacteriaceae</taxon>
        <taxon>Microvirga</taxon>
    </lineage>
</organism>
<name>A0A5P9K651_9HYPH</name>
<evidence type="ECO:0000313" key="3">
    <source>
        <dbReference type="Proteomes" id="UP000325614"/>
    </source>
</evidence>
<sequence length="101" mass="10188">MTAAGPAGAWAQNQAPVLPPQAPNMPAPHQMPAEKIEPSDPSQTGSTGTLSDKLEKSDGVIKPPPTATPDMTVPAPVPDPGTTRVIPPPGSPGGNQSLDPK</sequence>
<gene>
    <name evidence="2" type="ORF">GDR74_14800</name>
</gene>
<dbReference type="EMBL" id="CP045423">
    <property type="protein sequence ID" value="QFU18164.1"/>
    <property type="molecule type" value="Genomic_DNA"/>
</dbReference>
<feature type="compositionally biased region" description="Polar residues" evidence="1">
    <location>
        <begin position="40"/>
        <end position="50"/>
    </location>
</feature>
<accession>A0A5P9K651</accession>